<dbReference type="Pfam" id="PF00072">
    <property type="entry name" value="Response_reg"/>
    <property type="match status" value="1"/>
</dbReference>
<dbReference type="SMART" id="SM00044">
    <property type="entry name" value="CYCc"/>
    <property type="match status" value="1"/>
</dbReference>
<dbReference type="SUPFAM" id="SSF55073">
    <property type="entry name" value="Nucleotide cyclase"/>
    <property type="match status" value="1"/>
</dbReference>
<dbReference type="Gene3D" id="3.40.50.2300">
    <property type="match status" value="1"/>
</dbReference>
<dbReference type="PROSITE" id="PS50125">
    <property type="entry name" value="GUANYLATE_CYCLASE_2"/>
    <property type="match status" value="1"/>
</dbReference>
<comment type="caution">
    <text evidence="9">The sequence shown here is derived from an EMBL/GenBank/DDBJ whole genome shotgun (WGS) entry which is preliminary data.</text>
</comment>
<dbReference type="FunFam" id="3.40.50.2300:FF:000001">
    <property type="entry name" value="DNA-binding response regulator PhoB"/>
    <property type="match status" value="1"/>
</dbReference>
<dbReference type="GO" id="GO:0000976">
    <property type="term" value="F:transcription cis-regulatory region binding"/>
    <property type="evidence" value="ECO:0007669"/>
    <property type="project" value="TreeGrafter"/>
</dbReference>
<dbReference type="GO" id="GO:0005829">
    <property type="term" value="C:cytosol"/>
    <property type="evidence" value="ECO:0007669"/>
    <property type="project" value="TreeGrafter"/>
</dbReference>
<dbReference type="OrthoDB" id="9802500at2"/>
<name>A0A562ZQE2_9BURK</name>
<evidence type="ECO:0000256" key="2">
    <source>
        <dbReference type="ARBA" id="ARBA00023012"/>
    </source>
</evidence>
<dbReference type="InterPro" id="IPR029787">
    <property type="entry name" value="Nucleotide_cyclase"/>
</dbReference>
<evidence type="ECO:0000256" key="3">
    <source>
        <dbReference type="ARBA" id="ARBA00023015"/>
    </source>
</evidence>
<dbReference type="SMART" id="SM00448">
    <property type="entry name" value="REC"/>
    <property type="match status" value="1"/>
</dbReference>
<dbReference type="GO" id="GO:0032993">
    <property type="term" value="C:protein-DNA complex"/>
    <property type="evidence" value="ECO:0007669"/>
    <property type="project" value="TreeGrafter"/>
</dbReference>
<dbReference type="CDD" id="cd07302">
    <property type="entry name" value="CHD"/>
    <property type="match status" value="1"/>
</dbReference>
<evidence type="ECO:0000256" key="6">
    <source>
        <dbReference type="PROSITE-ProRule" id="PRU00169"/>
    </source>
</evidence>
<dbReference type="GO" id="GO:0006355">
    <property type="term" value="P:regulation of DNA-templated transcription"/>
    <property type="evidence" value="ECO:0007669"/>
    <property type="project" value="TreeGrafter"/>
</dbReference>
<dbReference type="InterPro" id="IPR011006">
    <property type="entry name" value="CheY-like_superfamily"/>
</dbReference>
<organism evidence="9 10">
    <name type="scientific">Caenimonas sedimenti</name>
    <dbReference type="NCBI Taxonomy" id="2596921"/>
    <lineage>
        <taxon>Bacteria</taxon>
        <taxon>Pseudomonadati</taxon>
        <taxon>Pseudomonadota</taxon>
        <taxon>Betaproteobacteria</taxon>
        <taxon>Burkholderiales</taxon>
        <taxon>Comamonadaceae</taxon>
        <taxon>Caenimonas</taxon>
    </lineage>
</organism>
<feature type="domain" description="Response regulatory" evidence="7">
    <location>
        <begin position="3"/>
        <end position="119"/>
    </location>
</feature>
<dbReference type="PANTHER" id="PTHR48111">
    <property type="entry name" value="REGULATOR OF RPOS"/>
    <property type="match status" value="1"/>
</dbReference>
<feature type="domain" description="Guanylate cyclase" evidence="8">
    <location>
        <begin position="164"/>
        <end position="295"/>
    </location>
</feature>
<keyword evidence="2" id="KW-0902">Two-component regulatory system</keyword>
<feature type="modified residue" description="4-aspartylphosphate" evidence="6">
    <location>
        <position position="52"/>
    </location>
</feature>
<dbReference type="GO" id="GO:0000156">
    <property type="term" value="F:phosphorelay response regulator activity"/>
    <property type="evidence" value="ECO:0007669"/>
    <property type="project" value="TreeGrafter"/>
</dbReference>
<evidence type="ECO:0000256" key="1">
    <source>
        <dbReference type="ARBA" id="ARBA00022553"/>
    </source>
</evidence>
<protein>
    <submittedName>
        <fullName evidence="9">Response regulator</fullName>
    </submittedName>
</protein>
<keyword evidence="1 6" id="KW-0597">Phosphoprotein</keyword>
<dbReference type="Pfam" id="PF00211">
    <property type="entry name" value="Guanylate_cyc"/>
    <property type="match status" value="1"/>
</dbReference>
<keyword evidence="5" id="KW-0804">Transcription</keyword>
<dbReference type="PANTHER" id="PTHR48111:SF1">
    <property type="entry name" value="TWO-COMPONENT RESPONSE REGULATOR ORR33"/>
    <property type="match status" value="1"/>
</dbReference>
<dbReference type="GO" id="GO:0009190">
    <property type="term" value="P:cyclic nucleotide biosynthetic process"/>
    <property type="evidence" value="ECO:0007669"/>
    <property type="project" value="InterPro"/>
</dbReference>
<dbReference type="EMBL" id="VOBQ01000011">
    <property type="protein sequence ID" value="TWO70812.1"/>
    <property type="molecule type" value="Genomic_DNA"/>
</dbReference>
<keyword evidence="3" id="KW-0805">Transcription regulation</keyword>
<dbReference type="Gene3D" id="3.30.70.1230">
    <property type="entry name" value="Nucleotide cyclase"/>
    <property type="match status" value="1"/>
</dbReference>
<keyword evidence="4" id="KW-0238">DNA-binding</keyword>
<evidence type="ECO:0000313" key="10">
    <source>
        <dbReference type="Proteomes" id="UP000318199"/>
    </source>
</evidence>
<keyword evidence="10" id="KW-1185">Reference proteome</keyword>
<evidence type="ECO:0000259" key="8">
    <source>
        <dbReference type="PROSITE" id="PS50125"/>
    </source>
</evidence>
<evidence type="ECO:0000259" key="7">
    <source>
        <dbReference type="PROSITE" id="PS50110"/>
    </source>
</evidence>
<dbReference type="CDD" id="cd17538">
    <property type="entry name" value="REC_D1_PleD-like"/>
    <property type="match status" value="1"/>
</dbReference>
<accession>A0A562ZQE2</accession>
<dbReference type="AlphaFoldDB" id="A0A562ZQE2"/>
<dbReference type="Proteomes" id="UP000318199">
    <property type="component" value="Unassembled WGS sequence"/>
</dbReference>
<gene>
    <name evidence="9" type="ORF">FN976_13955</name>
</gene>
<dbReference type="SUPFAM" id="SSF52172">
    <property type="entry name" value="CheY-like"/>
    <property type="match status" value="1"/>
</dbReference>
<evidence type="ECO:0000256" key="4">
    <source>
        <dbReference type="ARBA" id="ARBA00023125"/>
    </source>
</evidence>
<dbReference type="InterPro" id="IPR001054">
    <property type="entry name" value="A/G_cyclase"/>
</dbReference>
<evidence type="ECO:0000313" key="9">
    <source>
        <dbReference type="EMBL" id="TWO70812.1"/>
    </source>
</evidence>
<evidence type="ECO:0000256" key="5">
    <source>
        <dbReference type="ARBA" id="ARBA00023163"/>
    </source>
</evidence>
<dbReference type="GO" id="GO:0004016">
    <property type="term" value="F:adenylate cyclase activity"/>
    <property type="evidence" value="ECO:0007669"/>
    <property type="project" value="UniProtKB-ARBA"/>
</dbReference>
<dbReference type="PROSITE" id="PS50110">
    <property type="entry name" value="RESPONSE_REGULATORY"/>
    <property type="match status" value="1"/>
</dbReference>
<sequence>MRRILVVDDTPTNVKLLVDLLQAAGYETAAARNGEEGLEMVAQVQPDLVLLDVMMPGLNGYDVCARLRSDPVTALLPIVLVTALDGKDEKVRGLEAGADDFLTKPIDRHELLARVRSLLRIRALHQEVEAQRLTQLKRFFSPPVAAMIASGELDPMKSHRSEITVVHLDLRGFTAFSESADPEDVLGVLREYHASMGALIVRHEGTVEHFAGDGIMIFFNDPLPVENPALQAVRMALAMQEAFADRAHAWRKLGFELGLGIGIAQGHATMGLVGFEGRFDYGAVGAVCNLSARLCAEAKAGQTLVHQRVAGKLDGQVQGEPVGPLELKGFPRPVPALLVTAVT</sequence>
<dbReference type="InterPro" id="IPR039420">
    <property type="entry name" value="WalR-like"/>
</dbReference>
<dbReference type="InterPro" id="IPR001789">
    <property type="entry name" value="Sig_transdc_resp-reg_receiver"/>
</dbReference>
<reference evidence="9 10" key="1">
    <citation type="submission" date="2019-07" db="EMBL/GenBank/DDBJ databases">
        <title>Caenimonas sedimenti sp. nov., isolated from activated sludge.</title>
        <authorList>
            <person name="Xu J."/>
        </authorList>
    </citation>
    <scope>NUCLEOTIDE SEQUENCE [LARGE SCALE GENOMIC DNA]</scope>
    <source>
        <strain evidence="9 10">HX-9-20</strain>
    </source>
</reference>
<proteinExistence type="predicted"/>